<dbReference type="AlphaFoldDB" id="A0AAV5UDY7"/>
<dbReference type="PANTHER" id="PTHR32015:SF9">
    <property type="entry name" value="LIPASE RELATED-RELATED"/>
    <property type="match status" value="1"/>
</dbReference>
<dbReference type="FunFam" id="3.40.50.1820:FF:000191">
    <property type="entry name" value="LIPaSe related"/>
    <property type="match status" value="1"/>
</dbReference>
<dbReference type="GO" id="GO:0016298">
    <property type="term" value="F:lipase activity"/>
    <property type="evidence" value="ECO:0007669"/>
    <property type="project" value="TreeGrafter"/>
</dbReference>
<feature type="non-terminal residue" evidence="1">
    <location>
        <position position="1"/>
    </location>
</feature>
<dbReference type="PANTHER" id="PTHR32015">
    <property type="entry name" value="FASTING INDUCED LIPASE"/>
    <property type="match status" value="1"/>
</dbReference>
<dbReference type="EMBL" id="BTSX01000006">
    <property type="protein sequence ID" value="GMT05164.1"/>
    <property type="molecule type" value="Genomic_DNA"/>
</dbReference>
<dbReference type="Gene3D" id="3.40.50.1820">
    <property type="entry name" value="alpha/beta hydrolase"/>
    <property type="match status" value="1"/>
</dbReference>
<dbReference type="Pfam" id="PF01674">
    <property type="entry name" value="Lipase_2"/>
    <property type="match status" value="1"/>
</dbReference>
<keyword evidence="2" id="KW-1185">Reference proteome</keyword>
<name>A0AAV5UDY7_9BILA</name>
<evidence type="ECO:0000313" key="2">
    <source>
        <dbReference type="Proteomes" id="UP001432027"/>
    </source>
</evidence>
<protein>
    <recommendedName>
        <fullName evidence="3">Lipase</fullName>
    </recommendedName>
</protein>
<evidence type="ECO:0000313" key="1">
    <source>
        <dbReference type="EMBL" id="GMT05164.1"/>
    </source>
</evidence>
<dbReference type="SUPFAM" id="SSF53474">
    <property type="entry name" value="alpha/beta-Hydrolases"/>
    <property type="match status" value="1"/>
</dbReference>
<comment type="caution">
    <text evidence="1">The sequence shown here is derived from an EMBL/GenBank/DDBJ whole genome shotgun (WGS) entry which is preliminary data.</text>
</comment>
<accession>A0AAV5UDY7</accession>
<evidence type="ECO:0008006" key="3">
    <source>
        <dbReference type="Google" id="ProtNLM"/>
    </source>
</evidence>
<dbReference type="InterPro" id="IPR002918">
    <property type="entry name" value="Lipase_EstA/Esterase_EstB"/>
</dbReference>
<reference evidence="1" key="1">
    <citation type="submission" date="2023-10" db="EMBL/GenBank/DDBJ databases">
        <title>Genome assembly of Pristionchus species.</title>
        <authorList>
            <person name="Yoshida K."/>
            <person name="Sommer R.J."/>
        </authorList>
    </citation>
    <scope>NUCLEOTIDE SEQUENCE</scope>
    <source>
        <strain evidence="1">RS0144</strain>
    </source>
</reference>
<dbReference type="InterPro" id="IPR029058">
    <property type="entry name" value="AB_hydrolase_fold"/>
</dbReference>
<sequence length="319" mass="35414">SMAAATHHGPFTKDFVKFLKRNPERNEYALSAYEEYGQSGTFGGRHSEETVRINSHPVVFVHGNSDSALWYSSVATGWTKSIELFKEKGYQGVELYGLTYGSRNISNSLHNAITCRNLVGLRRFIEAVLAYTQAEKIDIIAHSMGVSLARKAVQGGMRRHTVPCVVVLPLPYPQVDALVAISGANFGMCMCLVTNLTGVNACGPEGFTPGTCGRETSSSIVASCSEETQCHQDDYASVLRLINKGKKEATFVASLWSNEDLVIGKNNFAWGRKTSEVPHSDYTHAYENYNHFETKDLTAIDQYNLVSVHKRHPRSKRFY</sequence>
<gene>
    <name evidence="1" type="ORF">PENTCL1PPCAC_27338</name>
</gene>
<dbReference type="Proteomes" id="UP001432027">
    <property type="component" value="Unassembled WGS sequence"/>
</dbReference>
<organism evidence="1 2">
    <name type="scientific">Pristionchus entomophagus</name>
    <dbReference type="NCBI Taxonomy" id="358040"/>
    <lineage>
        <taxon>Eukaryota</taxon>
        <taxon>Metazoa</taxon>
        <taxon>Ecdysozoa</taxon>
        <taxon>Nematoda</taxon>
        <taxon>Chromadorea</taxon>
        <taxon>Rhabditida</taxon>
        <taxon>Rhabditina</taxon>
        <taxon>Diplogasteromorpha</taxon>
        <taxon>Diplogasteroidea</taxon>
        <taxon>Neodiplogasteridae</taxon>
        <taxon>Pristionchus</taxon>
    </lineage>
</organism>
<feature type="non-terminal residue" evidence="1">
    <location>
        <position position="319"/>
    </location>
</feature>
<dbReference type="GO" id="GO:0016042">
    <property type="term" value="P:lipid catabolic process"/>
    <property type="evidence" value="ECO:0007669"/>
    <property type="project" value="InterPro"/>
</dbReference>
<proteinExistence type="predicted"/>